<evidence type="ECO:0000256" key="3">
    <source>
        <dbReference type="ARBA" id="ARBA00023235"/>
    </source>
</evidence>
<dbReference type="InterPro" id="IPR046357">
    <property type="entry name" value="PPIase_dom_sf"/>
</dbReference>
<dbReference type="InterPro" id="IPR044183">
    <property type="entry name" value="PNSL4/FKBP13-like"/>
</dbReference>
<dbReference type="EC" id="5.2.1.8" evidence="5"/>
<feature type="region of interest" description="Disordered" evidence="6">
    <location>
        <begin position="57"/>
        <end position="76"/>
    </location>
</feature>
<dbReference type="EMBL" id="JBITLV010000001">
    <property type="protein sequence ID" value="MFI7586511.1"/>
    <property type="molecule type" value="Genomic_DNA"/>
</dbReference>
<evidence type="ECO:0000256" key="6">
    <source>
        <dbReference type="SAM" id="MobiDB-lite"/>
    </source>
</evidence>
<feature type="signal peptide" evidence="7">
    <location>
        <begin position="1"/>
        <end position="18"/>
    </location>
</feature>
<dbReference type="GO" id="GO:0003755">
    <property type="term" value="F:peptidyl-prolyl cis-trans isomerase activity"/>
    <property type="evidence" value="ECO:0007669"/>
    <property type="project" value="UniProtKB-EC"/>
</dbReference>
<feature type="region of interest" description="Disordered" evidence="6">
    <location>
        <begin position="21"/>
        <end position="43"/>
    </location>
</feature>
<keyword evidence="3 4" id="KW-0413">Isomerase</keyword>
<dbReference type="Pfam" id="PF00254">
    <property type="entry name" value="FKBP_C"/>
    <property type="match status" value="1"/>
</dbReference>
<dbReference type="Proteomes" id="UP001612915">
    <property type="component" value="Unassembled WGS sequence"/>
</dbReference>
<comment type="similarity">
    <text evidence="5">Belongs to the FKBP-type PPIase family.</text>
</comment>
<feature type="chain" id="PRO_5047228385" description="Peptidyl-prolyl cis-trans isomerase" evidence="7">
    <location>
        <begin position="19"/>
        <end position="188"/>
    </location>
</feature>
<dbReference type="SUPFAM" id="SSF54534">
    <property type="entry name" value="FKBP-like"/>
    <property type="match status" value="1"/>
</dbReference>
<evidence type="ECO:0000256" key="2">
    <source>
        <dbReference type="ARBA" id="ARBA00023110"/>
    </source>
</evidence>
<dbReference type="PANTHER" id="PTHR47833:SF2">
    <property type="entry name" value="PEPTIDYLPROLYL ISOMERASE"/>
    <property type="match status" value="1"/>
</dbReference>
<proteinExistence type="inferred from homology"/>
<evidence type="ECO:0000256" key="1">
    <source>
        <dbReference type="ARBA" id="ARBA00000971"/>
    </source>
</evidence>
<evidence type="ECO:0000256" key="5">
    <source>
        <dbReference type="RuleBase" id="RU003915"/>
    </source>
</evidence>
<protein>
    <recommendedName>
        <fullName evidence="5">Peptidyl-prolyl cis-trans isomerase</fullName>
        <ecNumber evidence="5">5.2.1.8</ecNumber>
    </recommendedName>
</protein>
<evidence type="ECO:0000259" key="8">
    <source>
        <dbReference type="PROSITE" id="PS50059"/>
    </source>
</evidence>
<comment type="caution">
    <text evidence="9">The sequence shown here is derived from an EMBL/GenBank/DDBJ whole genome shotgun (WGS) entry which is preliminary data.</text>
</comment>
<evidence type="ECO:0000256" key="4">
    <source>
        <dbReference type="PROSITE-ProRule" id="PRU00277"/>
    </source>
</evidence>
<dbReference type="PROSITE" id="PS51257">
    <property type="entry name" value="PROKAR_LIPOPROTEIN"/>
    <property type="match status" value="1"/>
</dbReference>
<comment type="catalytic activity">
    <reaction evidence="1 4 5">
        <text>[protein]-peptidylproline (omega=180) = [protein]-peptidylproline (omega=0)</text>
        <dbReference type="Rhea" id="RHEA:16237"/>
        <dbReference type="Rhea" id="RHEA-COMP:10747"/>
        <dbReference type="Rhea" id="RHEA-COMP:10748"/>
        <dbReference type="ChEBI" id="CHEBI:83833"/>
        <dbReference type="ChEBI" id="CHEBI:83834"/>
        <dbReference type="EC" id="5.2.1.8"/>
    </reaction>
</comment>
<keyword evidence="10" id="KW-1185">Reference proteome</keyword>
<accession>A0ABW8AJG5</accession>
<dbReference type="RefSeq" id="WP_398276282.1">
    <property type="nucleotide sequence ID" value="NZ_JBITLV010000001.1"/>
</dbReference>
<organism evidence="9 10">
    <name type="scientific">Spongisporangium articulatum</name>
    <dbReference type="NCBI Taxonomy" id="3362603"/>
    <lineage>
        <taxon>Bacteria</taxon>
        <taxon>Bacillati</taxon>
        <taxon>Actinomycetota</taxon>
        <taxon>Actinomycetes</taxon>
        <taxon>Kineosporiales</taxon>
        <taxon>Kineosporiaceae</taxon>
        <taxon>Spongisporangium</taxon>
    </lineage>
</organism>
<name>A0ABW8AJG5_9ACTN</name>
<dbReference type="PROSITE" id="PS50059">
    <property type="entry name" value="FKBP_PPIASE"/>
    <property type="match status" value="1"/>
</dbReference>
<keyword evidence="2 4" id="KW-0697">Rotamase</keyword>
<evidence type="ECO:0000256" key="7">
    <source>
        <dbReference type="SAM" id="SignalP"/>
    </source>
</evidence>
<feature type="compositionally biased region" description="Low complexity" evidence="6">
    <location>
        <begin position="30"/>
        <end position="43"/>
    </location>
</feature>
<reference evidence="9 10" key="1">
    <citation type="submission" date="2024-10" db="EMBL/GenBank/DDBJ databases">
        <title>The Natural Products Discovery Center: Release of the First 8490 Sequenced Strains for Exploring Actinobacteria Biosynthetic Diversity.</title>
        <authorList>
            <person name="Kalkreuter E."/>
            <person name="Kautsar S.A."/>
            <person name="Yang D."/>
            <person name="Bader C.D."/>
            <person name="Teijaro C.N."/>
            <person name="Fluegel L."/>
            <person name="Davis C.M."/>
            <person name="Simpson J.R."/>
            <person name="Lauterbach L."/>
            <person name="Steele A.D."/>
            <person name="Gui C."/>
            <person name="Meng S."/>
            <person name="Li G."/>
            <person name="Viehrig K."/>
            <person name="Ye F."/>
            <person name="Su P."/>
            <person name="Kiefer A.F."/>
            <person name="Nichols A."/>
            <person name="Cepeda A.J."/>
            <person name="Yan W."/>
            <person name="Fan B."/>
            <person name="Jiang Y."/>
            <person name="Adhikari A."/>
            <person name="Zheng C.-J."/>
            <person name="Schuster L."/>
            <person name="Cowan T.M."/>
            <person name="Smanski M.J."/>
            <person name="Chevrette M.G."/>
            <person name="De Carvalho L.P.S."/>
            <person name="Shen B."/>
        </authorList>
    </citation>
    <scope>NUCLEOTIDE SEQUENCE [LARGE SCALE GENOMIC DNA]</scope>
    <source>
        <strain evidence="9 10">NPDC049639</strain>
    </source>
</reference>
<dbReference type="PANTHER" id="PTHR47833">
    <property type="entry name" value="PHOTOSYNTHETIC NDH SUBUNIT OF LUMENAL LOCATION 4, CHLOROPLASTIC"/>
    <property type="match status" value="1"/>
</dbReference>
<evidence type="ECO:0000313" key="10">
    <source>
        <dbReference type="Proteomes" id="UP001612915"/>
    </source>
</evidence>
<feature type="compositionally biased region" description="Polar residues" evidence="6">
    <location>
        <begin position="57"/>
        <end position="75"/>
    </location>
</feature>
<feature type="domain" description="PPIase FKBP-type" evidence="8">
    <location>
        <begin position="95"/>
        <end position="188"/>
    </location>
</feature>
<dbReference type="InterPro" id="IPR001179">
    <property type="entry name" value="PPIase_FKBP_dom"/>
</dbReference>
<gene>
    <name evidence="9" type="ORF">ACIB24_05495</name>
</gene>
<dbReference type="Gene3D" id="3.10.50.40">
    <property type="match status" value="1"/>
</dbReference>
<evidence type="ECO:0000313" key="9">
    <source>
        <dbReference type="EMBL" id="MFI7586511.1"/>
    </source>
</evidence>
<keyword evidence="7" id="KW-0732">Signal</keyword>
<sequence>MPRSLAVTAVLAGALALAACGGGSEPSDTGSSLAASAGGSSAAPAAGAVTYQGVTVSNPTDLTKASNPTSSSSKTPAKLEYKDLVVGTGKEANASSTVTVQYEGVLYKDGTAFDSSWSRGGQPASFSLMQVVPGFTQGIGGTDGVPPMKEGGRRVMILPAELGYGAQATGAIPANSPLVFVVDLVSVS</sequence>